<proteinExistence type="predicted"/>
<gene>
    <name evidence="2" type="ORF">B0H17DRAFT_1114016</name>
</gene>
<feature type="region of interest" description="Disordered" evidence="1">
    <location>
        <begin position="35"/>
        <end position="84"/>
    </location>
</feature>
<name>A0AAD7FED6_MYCRO</name>
<dbReference type="Proteomes" id="UP001221757">
    <property type="component" value="Unassembled WGS sequence"/>
</dbReference>
<protein>
    <submittedName>
        <fullName evidence="2">Uncharacterized protein</fullName>
    </submittedName>
</protein>
<sequence length="84" mass="8572">MADPAADPGVRIVVTPAQSSYFAGEPFSVTITFTNTRAPAPSPSRVSATSAHASSYGGHKRNAHSISSAPLARPPTSPGTPRTP</sequence>
<comment type="caution">
    <text evidence="2">The sequence shown here is derived from an EMBL/GenBank/DDBJ whole genome shotgun (WGS) entry which is preliminary data.</text>
</comment>
<reference evidence="2" key="1">
    <citation type="submission" date="2023-03" db="EMBL/GenBank/DDBJ databases">
        <title>Massive genome expansion in bonnet fungi (Mycena s.s.) driven by repeated elements and novel gene families across ecological guilds.</title>
        <authorList>
            <consortium name="Lawrence Berkeley National Laboratory"/>
            <person name="Harder C.B."/>
            <person name="Miyauchi S."/>
            <person name="Viragh M."/>
            <person name="Kuo A."/>
            <person name="Thoen E."/>
            <person name="Andreopoulos B."/>
            <person name="Lu D."/>
            <person name="Skrede I."/>
            <person name="Drula E."/>
            <person name="Henrissat B."/>
            <person name="Morin E."/>
            <person name="Kohler A."/>
            <person name="Barry K."/>
            <person name="LaButti K."/>
            <person name="Morin E."/>
            <person name="Salamov A."/>
            <person name="Lipzen A."/>
            <person name="Mereny Z."/>
            <person name="Hegedus B."/>
            <person name="Baldrian P."/>
            <person name="Stursova M."/>
            <person name="Weitz H."/>
            <person name="Taylor A."/>
            <person name="Grigoriev I.V."/>
            <person name="Nagy L.G."/>
            <person name="Martin F."/>
            <person name="Kauserud H."/>
        </authorList>
    </citation>
    <scope>NUCLEOTIDE SEQUENCE</scope>
    <source>
        <strain evidence="2">CBHHK067</strain>
    </source>
</reference>
<organism evidence="2 3">
    <name type="scientific">Mycena rosella</name>
    <name type="common">Pink bonnet</name>
    <name type="synonym">Agaricus rosellus</name>
    <dbReference type="NCBI Taxonomy" id="1033263"/>
    <lineage>
        <taxon>Eukaryota</taxon>
        <taxon>Fungi</taxon>
        <taxon>Dikarya</taxon>
        <taxon>Basidiomycota</taxon>
        <taxon>Agaricomycotina</taxon>
        <taxon>Agaricomycetes</taxon>
        <taxon>Agaricomycetidae</taxon>
        <taxon>Agaricales</taxon>
        <taxon>Marasmiineae</taxon>
        <taxon>Mycenaceae</taxon>
        <taxon>Mycena</taxon>
    </lineage>
</organism>
<evidence type="ECO:0000313" key="3">
    <source>
        <dbReference type="Proteomes" id="UP001221757"/>
    </source>
</evidence>
<evidence type="ECO:0000313" key="2">
    <source>
        <dbReference type="EMBL" id="KAJ7619056.1"/>
    </source>
</evidence>
<feature type="compositionally biased region" description="Polar residues" evidence="1">
    <location>
        <begin position="44"/>
        <end position="53"/>
    </location>
</feature>
<dbReference type="AlphaFoldDB" id="A0AAD7FED6"/>
<dbReference type="EMBL" id="JARKIE010000723">
    <property type="protein sequence ID" value="KAJ7619056.1"/>
    <property type="molecule type" value="Genomic_DNA"/>
</dbReference>
<accession>A0AAD7FED6</accession>
<keyword evidence="3" id="KW-1185">Reference proteome</keyword>
<evidence type="ECO:0000256" key="1">
    <source>
        <dbReference type="SAM" id="MobiDB-lite"/>
    </source>
</evidence>
<feature type="non-terminal residue" evidence="2">
    <location>
        <position position="84"/>
    </location>
</feature>
<feature type="compositionally biased region" description="Pro residues" evidence="1">
    <location>
        <begin position="72"/>
        <end position="84"/>
    </location>
</feature>